<accession>A0A0K1S382</accession>
<gene>
    <name evidence="1" type="ORF">VL20_3512</name>
</gene>
<organism evidence="1 2">
    <name type="scientific">Microcystis panniformis FACHB-1757</name>
    <dbReference type="NCBI Taxonomy" id="1638788"/>
    <lineage>
        <taxon>Bacteria</taxon>
        <taxon>Bacillati</taxon>
        <taxon>Cyanobacteriota</taxon>
        <taxon>Cyanophyceae</taxon>
        <taxon>Oscillatoriophycideae</taxon>
        <taxon>Chroococcales</taxon>
        <taxon>Microcystaceae</taxon>
        <taxon>Microcystis</taxon>
    </lineage>
</organism>
<reference evidence="1 2" key="1">
    <citation type="journal article" date="2016" name="Stand. Genomic Sci.">
        <title>Complete genome sequence and genomic characterization of Microcystis panniformis FACHB 1757 by third-generation sequencing.</title>
        <authorList>
            <person name="Zhang J.Y."/>
            <person name="Guan R."/>
            <person name="Zhang H.J."/>
            <person name="Li H."/>
            <person name="Xiao P."/>
            <person name="Yu G.L."/>
            <person name="Du L."/>
            <person name="Cao D.M."/>
            <person name="Zhu B.C."/>
            <person name="Li R.H."/>
            <person name="Lu Z.H."/>
        </authorList>
    </citation>
    <scope>NUCLEOTIDE SEQUENCE [LARGE SCALE GENOMIC DNA]</scope>
    <source>
        <strain evidence="1 2">FACHB-1757</strain>
    </source>
</reference>
<dbReference type="EMBL" id="CP011339">
    <property type="protein sequence ID" value="AKV68515.1"/>
    <property type="molecule type" value="Genomic_DNA"/>
</dbReference>
<dbReference type="KEGG" id="mpk:VL20_3512"/>
<keyword evidence="2" id="KW-1185">Reference proteome</keyword>
<name>A0A0K1S382_9CHRO</name>
<dbReference type="AlphaFoldDB" id="A0A0K1S382"/>
<dbReference type="PATRIC" id="fig|1638788.3.peg.3552"/>
<proteinExistence type="predicted"/>
<dbReference type="Proteomes" id="UP000068167">
    <property type="component" value="Chromosome"/>
</dbReference>
<protein>
    <submittedName>
        <fullName evidence="1">Uncharacterized protein</fullName>
    </submittedName>
</protein>
<dbReference type="RefSeq" id="WP_284525795.1">
    <property type="nucleotide sequence ID" value="NZ_CP011339.1"/>
</dbReference>
<sequence>MTEPLTAGLLITLAVQEFVKSGTGDLAKRFTAEALAKIPVLWEKIKTRLTGKSSKVDEALAKVESGDSTAIATLTKNLDVILDEDSLFAEELQILGQAIQAGEITQVGLRDVTAGALLVSVWKRGLYR</sequence>
<evidence type="ECO:0000313" key="2">
    <source>
        <dbReference type="Proteomes" id="UP000068167"/>
    </source>
</evidence>
<evidence type="ECO:0000313" key="1">
    <source>
        <dbReference type="EMBL" id="AKV68515.1"/>
    </source>
</evidence>